<evidence type="ECO:0000256" key="6">
    <source>
        <dbReference type="ARBA" id="ARBA00022927"/>
    </source>
</evidence>
<keyword evidence="3" id="KW-0343">GTPase activation</keyword>
<dbReference type="InterPro" id="IPR050302">
    <property type="entry name" value="Rab_GAP_TBC_domain"/>
</dbReference>
<feature type="compositionally biased region" description="Low complexity" evidence="11">
    <location>
        <begin position="230"/>
        <end position="239"/>
    </location>
</feature>
<dbReference type="GO" id="GO:0005737">
    <property type="term" value="C:cytoplasm"/>
    <property type="evidence" value="ECO:0007669"/>
    <property type="project" value="UniProtKB-SubCell"/>
</dbReference>
<dbReference type="Pfam" id="PF23436">
    <property type="entry name" value="RabGap-TBC_2"/>
    <property type="match status" value="1"/>
</dbReference>
<sequence>MEDQKEPSATDQSARKSSEDGSHELNVESIDLNENEKQQEQQLQESDVDDDFGEVDLDDDKSESEKNKKEIEKDEEKNELKVAVAEEEQAQLPTFTSLRPPSPSSSSIEDQKKNNRRVTMAFRSTPSASASASLNSSPALGTTENFSAPPRQSTDEENVSKLGPRDEPHPTRIENLDLEPVSLDENEIEEAKGEKPTTLRPERPGASEQTSPSIGAKLGLTSAFGYAASLLPSTSTSPSKPIERGFSSPAENAANGQFISTGSSQEEDEDSSSTPVPNDPVPITSDSAKPPPPPAASGSWTSSFTNYFGSKSPSVSISSLASNPLPSIPSPFRKGTRPAPERTDTSGTAFLLHNLDATKEERRRSVEAGGSVALKEGFERVKRDSYSTRLREAAEYGDIGEDEEDEEDEHGQGLGVGVRRRSSVRPHTATKPQAPAQPPPQATDYSDDQEPELGPDGVDWPFWGCVMNDYEAIARSRPRDLSRAIQQGIPAVVRGTIWQLMSSSKNPGLEATYAGLLKEKSTHERAIQKDLARTLPGHRYFAQGGGVGQENLFNVVKAYSLYDVEVGYTQGVAFIVAALLLNMPDEEAFCVLVRLMESYNLRTHYLPEMPGLQLRMFQFERLLEELLPLLHLHFVRKGVKSSMYASTWFLTLFTHRFPLSLVYRIFDIVFAEGIEAIFRFSLALMRRNEDKLLALDFEGILKFLGNEVFDCYKTTTAAEIGVSGQEDDADWLANDFVRDAYATQITPFMLDSYAHEWEDLCRIANAHATEMDTLRSANRVLSAQVKQLEGAMAAMSEEHVDMVKQLVQARIDNEATESELIRYKTM</sequence>
<reference evidence="13" key="1">
    <citation type="submission" date="2020-04" db="EMBL/GenBank/DDBJ databases">
        <title>Analysis of mating type loci in Filobasidium floriforme.</title>
        <authorList>
            <person name="Nowrousian M."/>
        </authorList>
    </citation>
    <scope>NUCLEOTIDE SEQUENCE</scope>
    <source>
        <strain evidence="13">CBS 6242</strain>
    </source>
</reference>
<feature type="compositionally biased region" description="Polar residues" evidence="11">
    <location>
        <begin position="142"/>
        <end position="152"/>
    </location>
</feature>
<feature type="compositionally biased region" description="Basic and acidic residues" evidence="11">
    <location>
        <begin position="63"/>
        <end position="80"/>
    </location>
</feature>
<evidence type="ECO:0000256" key="5">
    <source>
        <dbReference type="ARBA" id="ARBA00022892"/>
    </source>
</evidence>
<dbReference type="Gene3D" id="1.10.8.270">
    <property type="entry name" value="putative rabgap domain of human tbc1 domain family member 14 like domains"/>
    <property type="match status" value="1"/>
</dbReference>
<accession>A0A8K0NMG8</accession>
<evidence type="ECO:0000256" key="1">
    <source>
        <dbReference type="ARBA" id="ARBA00004496"/>
    </source>
</evidence>
<dbReference type="SUPFAM" id="SSF47923">
    <property type="entry name" value="Ypt/Rab-GAP domain of gyp1p"/>
    <property type="match status" value="2"/>
</dbReference>
<evidence type="ECO:0000313" key="14">
    <source>
        <dbReference type="Proteomes" id="UP000812966"/>
    </source>
</evidence>
<dbReference type="PANTHER" id="PTHR47219:SF9">
    <property type="entry name" value="GTPASE ACTIVATING PROTEIN AND CENTROSOME-ASSOCIATED, ISOFORM B"/>
    <property type="match status" value="1"/>
</dbReference>
<dbReference type="Proteomes" id="UP000812966">
    <property type="component" value="Unassembled WGS sequence"/>
</dbReference>
<name>A0A8K0NMG8_9TREE</name>
<keyword evidence="6" id="KW-0653">Protein transport</keyword>
<feature type="compositionally biased region" description="Acidic residues" evidence="11">
    <location>
        <begin position="398"/>
        <end position="409"/>
    </location>
</feature>
<evidence type="ECO:0000256" key="9">
    <source>
        <dbReference type="ARBA" id="ARBA00072088"/>
    </source>
</evidence>
<feature type="compositionally biased region" description="Basic and acidic residues" evidence="11">
    <location>
        <begin position="189"/>
        <end position="205"/>
    </location>
</feature>
<proteinExistence type="inferred from homology"/>
<dbReference type="GO" id="GO:0016192">
    <property type="term" value="P:vesicle-mediated transport"/>
    <property type="evidence" value="ECO:0007669"/>
    <property type="project" value="UniProtKB-KW"/>
</dbReference>
<evidence type="ECO:0000256" key="10">
    <source>
        <dbReference type="SAM" id="Coils"/>
    </source>
</evidence>
<dbReference type="FunFam" id="1.10.10.750:FF:000003">
    <property type="entry name" value="GTPase activating protein (Evi5)"/>
    <property type="match status" value="1"/>
</dbReference>
<evidence type="ECO:0000256" key="2">
    <source>
        <dbReference type="ARBA" id="ARBA00022448"/>
    </source>
</evidence>
<dbReference type="InterPro" id="IPR000195">
    <property type="entry name" value="Rab-GAP-TBC_dom"/>
</dbReference>
<dbReference type="SMART" id="SM00164">
    <property type="entry name" value="TBC"/>
    <property type="match status" value="1"/>
</dbReference>
<dbReference type="Gene3D" id="1.10.10.750">
    <property type="entry name" value="Ypt/Rab-GAP domain of gyp1p, domain 1"/>
    <property type="match status" value="1"/>
</dbReference>
<feature type="region of interest" description="Disordered" evidence="11">
    <location>
        <begin position="394"/>
        <end position="458"/>
    </location>
</feature>
<dbReference type="OrthoDB" id="295078at2759"/>
<keyword evidence="5" id="KW-0931">ER-Golgi transport</keyword>
<dbReference type="InterPro" id="IPR035969">
    <property type="entry name" value="Rab-GAP_TBC_sf"/>
</dbReference>
<feature type="compositionally biased region" description="Acidic residues" evidence="11">
    <location>
        <begin position="46"/>
        <end position="62"/>
    </location>
</feature>
<comment type="caution">
    <text evidence="13">The sequence shown here is derived from an EMBL/GenBank/DDBJ whole genome shotgun (WGS) entry which is preliminary data.</text>
</comment>
<feature type="coiled-coil region" evidence="10">
    <location>
        <begin position="771"/>
        <end position="798"/>
    </location>
</feature>
<dbReference type="PANTHER" id="PTHR47219">
    <property type="entry name" value="RAB GTPASE-ACTIVATING PROTEIN 1-LIKE"/>
    <property type="match status" value="1"/>
</dbReference>
<gene>
    <name evidence="13" type="ORF">FFLO_06140</name>
</gene>
<evidence type="ECO:0000256" key="4">
    <source>
        <dbReference type="ARBA" id="ARBA00022490"/>
    </source>
</evidence>
<feature type="domain" description="Rab-GAP TBC" evidence="12">
    <location>
        <begin position="488"/>
        <end position="673"/>
    </location>
</feature>
<comment type="subcellular location">
    <subcellularLocation>
        <location evidence="1">Cytoplasm</location>
    </subcellularLocation>
</comment>
<dbReference type="GO" id="GO:0031267">
    <property type="term" value="F:small GTPase binding"/>
    <property type="evidence" value="ECO:0007669"/>
    <property type="project" value="TreeGrafter"/>
</dbReference>
<keyword evidence="7 10" id="KW-0175">Coiled coil</keyword>
<dbReference type="PROSITE" id="PS50086">
    <property type="entry name" value="TBC_RABGAP"/>
    <property type="match status" value="1"/>
</dbReference>
<feature type="compositionally biased region" description="Polar residues" evidence="11">
    <location>
        <begin position="304"/>
        <end position="325"/>
    </location>
</feature>
<dbReference type="GO" id="GO:0015031">
    <property type="term" value="P:protein transport"/>
    <property type="evidence" value="ECO:0007669"/>
    <property type="project" value="UniProtKB-KW"/>
</dbReference>
<feature type="compositionally biased region" description="Low complexity" evidence="11">
    <location>
        <begin position="124"/>
        <end position="140"/>
    </location>
</feature>
<keyword evidence="2" id="KW-0813">Transport</keyword>
<organism evidence="13 14">
    <name type="scientific">Filobasidium floriforme</name>
    <dbReference type="NCBI Taxonomy" id="5210"/>
    <lineage>
        <taxon>Eukaryota</taxon>
        <taxon>Fungi</taxon>
        <taxon>Dikarya</taxon>
        <taxon>Basidiomycota</taxon>
        <taxon>Agaricomycotina</taxon>
        <taxon>Tremellomycetes</taxon>
        <taxon>Filobasidiales</taxon>
        <taxon>Filobasidiaceae</taxon>
        <taxon>Filobasidium</taxon>
    </lineage>
</organism>
<dbReference type="AlphaFoldDB" id="A0A8K0NMG8"/>
<comment type="similarity">
    <text evidence="8">Belongs to the GYP5 family.</text>
</comment>
<evidence type="ECO:0000256" key="3">
    <source>
        <dbReference type="ARBA" id="ARBA00022468"/>
    </source>
</evidence>
<keyword evidence="4" id="KW-0963">Cytoplasm</keyword>
<dbReference type="FunFam" id="1.10.8.270:FF:000001">
    <property type="entry name" value="TBC1 domain family member 1"/>
    <property type="match status" value="1"/>
</dbReference>
<keyword evidence="14" id="KW-1185">Reference proteome</keyword>
<evidence type="ECO:0000313" key="13">
    <source>
        <dbReference type="EMBL" id="KAG7528459.1"/>
    </source>
</evidence>
<evidence type="ECO:0000256" key="8">
    <source>
        <dbReference type="ARBA" id="ARBA00061661"/>
    </source>
</evidence>
<feature type="compositionally biased region" description="Basic and acidic residues" evidence="11">
    <location>
        <begin position="356"/>
        <end position="366"/>
    </location>
</feature>
<protein>
    <recommendedName>
        <fullName evidence="9">GTPase-activating protein GYP5</fullName>
    </recommendedName>
</protein>
<dbReference type="GO" id="GO:0005096">
    <property type="term" value="F:GTPase activator activity"/>
    <property type="evidence" value="ECO:0007669"/>
    <property type="project" value="UniProtKB-KW"/>
</dbReference>
<feature type="region of interest" description="Disordered" evidence="11">
    <location>
        <begin position="1"/>
        <end position="216"/>
    </location>
</feature>
<dbReference type="FunFam" id="1.10.472.80:FF:000044">
    <property type="entry name" value="GTPase-activating protein GYP5"/>
    <property type="match status" value="1"/>
</dbReference>
<evidence type="ECO:0000259" key="12">
    <source>
        <dbReference type="PROSITE" id="PS50086"/>
    </source>
</evidence>
<dbReference type="Gene3D" id="1.10.472.80">
    <property type="entry name" value="Ypt/Rab-GAP domain of gyp1p, domain 3"/>
    <property type="match status" value="1"/>
</dbReference>
<evidence type="ECO:0000256" key="7">
    <source>
        <dbReference type="ARBA" id="ARBA00023054"/>
    </source>
</evidence>
<feature type="compositionally biased region" description="Basic and acidic residues" evidence="11">
    <location>
        <begin position="1"/>
        <end position="26"/>
    </location>
</feature>
<feature type="compositionally biased region" description="Basic and acidic residues" evidence="11">
    <location>
        <begin position="163"/>
        <end position="175"/>
    </location>
</feature>
<feature type="region of interest" description="Disordered" evidence="11">
    <location>
        <begin position="230"/>
        <end position="372"/>
    </location>
</feature>
<evidence type="ECO:0000256" key="11">
    <source>
        <dbReference type="SAM" id="MobiDB-lite"/>
    </source>
</evidence>
<dbReference type="EMBL" id="JABELV010000182">
    <property type="protein sequence ID" value="KAG7528459.1"/>
    <property type="molecule type" value="Genomic_DNA"/>
</dbReference>